<name>A0AAD6CF80_9EURO</name>
<dbReference type="EMBL" id="JAPVEA010000002">
    <property type="protein sequence ID" value="KAJ5462072.1"/>
    <property type="molecule type" value="Genomic_DNA"/>
</dbReference>
<dbReference type="RefSeq" id="XP_056771114.1">
    <property type="nucleotide sequence ID" value="XM_056907007.1"/>
</dbReference>
<evidence type="ECO:0000256" key="1">
    <source>
        <dbReference type="SAM" id="MobiDB-lite"/>
    </source>
</evidence>
<accession>A0AAD6CF80</accession>
<dbReference type="Proteomes" id="UP001213681">
    <property type="component" value="Unassembled WGS sequence"/>
</dbReference>
<evidence type="ECO:0000313" key="3">
    <source>
        <dbReference type="Proteomes" id="UP001213681"/>
    </source>
</evidence>
<organism evidence="2 3">
    <name type="scientific">Penicillium daleae</name>
    <dbReference type="NCBI Taxonomy" id="63821"/>
    <lineage>
        <taxon>Eukaryota</taxon>
        <taxon>Fungi</taxon>
        <taxon>Dikarya</taxon>
        <taxon>Ascomycota</taxon>
        <taxon>Pezizomycotina</taxon>
        <taxon>Eurotiomycetes</taxon>
        <taxon>Eurotiomycetidae</taxon>
        <taxon>Eurotiales</taxon>
        <taxon>Aspergillaceae</taxon>
        <taxon>Penicillium</taxon>
    </lineage>
</organism>
<sequence length="171" mass="19975">MCNDLSRAFESRLLNYPYLIQYPLLPRDLTLRELFYRNPEMKPQIAHTCIVANYQTTYDLLDVVPTESIWLQAERSPNRHYLEDLERRATKQYYESVTCNKEPTQTWLYSAINTAHVELQYRKGIHECFLAPMPFIDVFLCSSEDLRGKAAGMRSNEPVLGGPSTFEEVQE</sequence>
<proteinExistence type="predicted"/>
<reference evidence="2" key="2">
    <citation type="journal article" date="2023" name="IMA Fungus">
        <title>Comparative genomic study of the Penicillium genus elucidates a diverse pangenome and 15 lateral gene transfer events.</title>
        <authorList>
            <person name="Petersen C."/>
            <person name="Sorensen T."/>
            <person name="Nielsen M.R."/>
            <person name="Sondergaard T.E."/>
            <person name="Sorensen J.L."/>
            <person name="Fitzpatrick D.A."/>
            <person name="Frisvad J.C."/>
            <person name="Nielsen K.L."/>
        </authorList>
    </citation>
    <scope>NUCLEOTIDE SEQUENCE</scope>
    <source>
        <strain evidence="2">IBT 16125</strain>
    </source>
</reference>
<keyword evidence="3" id="KW-1185">Reference proteome</keyword>
<dbReference type="GeneID" id="81597250"/>
<feature type="region of interest" description="Disordered" evidence="1">
    <location>
        <begin position="152"/>
        <end position="171"/>
    </location>
</feature>
<gene>
    <name evidence="2" type="ORF">N7458_003624</name>
</gene>
<protein>
    <submittedName>
        <fullName evidence="2">Uncharacterized protein</fullName>
    </submittedName>
</protein>
<reference evidence="2" key="1">
    <citation type="submission" date="2022-12" db="EMBL/GenBank/DDBJ databases">
        <authorList>
            <person name="Petersen C."/>
        </authorList>
    </citation>
    <scope>NUCLEOTIDE SEQUENCE</scope>
    <source>
        <strain evidence="2">IBT 16125</strain>
    </source>
</reference>
<dbReference type="AlphaFoldDB" id="A0AAD6CF80"/>
<comment type="caution">
    <text evidence="2">The sequence shown here is derived from an EMBL/GenBank/DDBJ whole genome shotgun (WGS) entry which is preliminary data.</text>
</comment>
<evidence type="ECO:0000313" key="2">
    <source>
        <dbReference type="EMBL" id="KAJ5462072.1"/>
    </source>
</evidence>